<dbReference type="Pfam" id="PF08100">
    <property type="entry name" value="Dimerisation"/>
    <property type="match status" value="1"/>
</dbReference>
<evidence type="ECO:0000256" key="4">
    <source>
        <dbReference type="ARBA" id="ARBA00038277"/>
    </source>
</evidence>
<dbReference type="PANTHER" id="PTHR43712:SF5">
    <property type="entry name" value="O-METHYLTRANSFERASE ASQN-RELATED"/>
    <property type="match status" value="1"/>
</dbReference>
<protein>
    <submittedName>
        <fullName evidence="7">Uncharacterized protein</fullName>
    </submittedName>
</protein>
<evidence type="ECO:0000256" key="1">
    <source>
        <dbReference type="ARBA" id="ARBA00022603"/>
    </source>
</evidence>
<sequence length="444" mass="49889">MQSSETNPSLVGLAEEITKNAKVLDAYITEKRLPKPTFASEGPLVFPVPQDDHEMQAARLSLIGASRSLLELTLGPLQRLNLEVPTSFQFASALGVANHFRIAEHVPTDSGSEISFEDLSQKVGLDVNRLKRVLRVNTANRVFTEPHIGYIAHTAASKVMLDPDASAWIGHQMEEIYKGSARVIDAFHKYENSDDVNETALALALDGRTYWDYLEREPWKVQRFADALRYVSSHGREDIRHVIETFDWHKFGKTTVVDVGGSSGRVAISIAKVAPNLNFIVQDLPELTATAKKMIESKEPSELESSNRVTFQAHDFFQPQHVRGDATVYMYRQILHDWPDKDAISILKALVPALNDGDTLLLFEAIQPLPNTVPNEIERLVRAADYLMMQKHNSPERTLDMWMDVLAGADPRFEYVSHYTPPGSNDGMIEVRWNGTKKEDKGKK</sequence>
<evidence type="ECO:0000256" key="2">
    <source>
        <dbReference type="ARBA" id="ARBA00022679"/>
    </source>
</evidence>
<name>A0A7H8QVR4_TALRU</name>
<evidence type="ECO:0000259" key="5">
    <source>
        <dbReference type="Pfam" id="PF00891"/>
    </source>
</evidence>
<evidence type="ECO:0000313" key="7">
    <source>
        <dbReference type="EMBL" id="QKX57768.1"/>
    </source>
</evidence>
<dbReference type="InterPro" id="IPR036390">
    <property type="entry name" value="WH_DNA-bd_sf"/>
</dbReference>
<dbReference type="EMBL" id="CP055900">
    <property type="protein sequence ID" value="QKX57768.1"/>
    <property type="molecule type" value="Genomic_DNA"/>
</dbReference>
<dbReference type="InterPro" id="IPR001077">
    <property type="entry name" value="COMT_C"/>
</dbReference>
<dbReference type="SUPFAM" id="SSF53335">
    <property type="entry name" value="S-adenosyl-L-methionine-dependent methyltransferases"/>
    <property type="match status" value="1"/>
</dbReference>
<dbReference type="OrthoDB" id="4220692at2759"/>
<reference evidence="8" key="1">
    <citation type="submission" date="2020-06" db="EMBL/GenBank/DDBJ databases">
        <title>A chromosome-scale genome assembly of Talaromyces rugulosus W13939.</title>
        <authorList>
            <person name="Wang B."/>
            <person name="Guo L."/>
            <person name="Ye K."/>
            <person name="Wang L."/>
        </authorList>
    </citation>
    <scope>NUCLEOTIDE SEQUENCE [LARGE SCALE GENOMIC DNA]</scope>
    <source>
        <strain evidence="8">W13939</strain>
    </source>
</reference>
<dbReference type="Gene3D" id="3.40.50.150">
    <property type="entry name" value="Vaccinia Virus protein VP39"/>
    <property type="match status" value="1"/>
</dbReference>
<dbReference type="KEGG" id="trg:TRUGW13939_04888"/>
<proteinExistence type="inferred from homology"/>
<evidence type="ECO:0000259" key="6">
    <source>
        <dbReference type="Pfam" id="PF08100"/>
    </source>
</evidence>
<keyword evidence="8" id="KW-1185">Reference proteome</keyword>
<comment type="similarity">
    <text evidence="4">Belongs to the class I-like SAM-binding methyltransferase superfamily. Cation-independent O-methyltransferase family.</text>
</comment>
<dbReference type="GO" id="GO:0008171">
    <property type="term" value="F:O-methyltransferase activity"/>
    <property type="evidence" value="ECO:0007669"/>
    <property type="project" value="InterPro"/>
</dbReference>
<feature type="domain" description="O-methyltransferase dimerisation" evidence="6">
    <location>
        <begin position="85"/>
        <end position="161"/>
    </location>
</feature>
<evidence type="ECO:0000256" key="3">
    <source>
        <dbReference type="ARBA" id="ARBA00022691"/>
    </source>
</evidence>
<dbReference type="InterPro" id="IPR036388">
    <property type="entry name" value="WH-like_DNA-bd_sf"/>
</dbReference>
<dbReference type="Gene3D" id="1.10.10.10">
    <property type="entry name" value="Winged helix-like DNA-binding domain superfamily/Winged helix DNA-binding domain"/>
    <property type="match status" value="1"/>
</dbReference>
<keyword evidence="2" id="KW-0808">Transferase</keyword>
<feature type="domain" description="O-methyltransferase C-terminal" evidence="5">
    <location>
        <begin position="207"/>
        <end position="409"/>
    </location>
</feature>
<dbReference type="InterPro" id="IPR012967">
    <property type="entry name" value="COMT_dimerisation"/>
</dbReference>
<gene>
    <name evidence="7" type="ORF">TRUGW13939_04888</name>
</gene>
<keyword evidence="1" id="KW-0489">Methyltransferase</keyword>
<dbReference type="InterPro" id="IPR029063">
    <property type="entry name" value="SAM-dependent_MTases_sf"/>
</dbReference>
<dbReference type="SUPFAM" id="SSF46785">
    <property type="entry name" value="Winged helix' DNA-binding domain"/>
    <property type="match status" value="1"/>
</dbReference>
<evidence type="ECO:0000313" key="8">
    <source>
        <dbReference type="Proteomes" id="UP000509510"/>
    </source>
</evidence>
<dbReference type="RefSeq" id="XP_035343946.1">
    <property type="nucleotide sequence ID" value="XM_035488053.1"/>
</dbReference>
<dbReference type="GO" id="GO:0032259">
    <property type="term" value="P:methylation"/>
    <property type="evidence" value="ECO:0007669"/>
    <property type="project" value="UniProtKB-KW"/>
</dbReference>
<dbReference type="InterPro" id="IPR016461">
    <property type="entry name" value="COMT-like"/>
</dbReference>
<dbReference type="PANTHER" id="PTHR43712">
    <property type="entry name" value="PUTATIVE (AFU_ORTHOLOGUE AFUA_4G14580)-RELATED"/>
    <property type="match status" value="1"/>
</dbReference>
<dbReference type="Proteomes" id="UP000509510">
    <property type="component" value="Chromosome III"/>
</dbReference>
<dbReference type="AlphaFoldDB" id="A0A7H8QVR4"/>
<dbReference type="GeneID" id="55992386"/>
<dbReference type="PROSITE" id="PS51683">
    <property type="entry name" value="SAM_OMT_II"/>
    <property type="match status" value="1"/>
</dbReference>
<dbReference type="Pfam" id="PF00891">
    <property type="entry name" value="Methyltransf_2"/>
    <property type="match status" value="1"/>
</dbReference>
<organism evidence="7 8">
    <name type="scientific">Talaromyces rugulosus</name>
    <name type="common">Penicillium rugulosum</name>
    <dbReference type="NCBI Taxonomy" id="121627"/>
    <lineage>
        <taxon>Eukaryota</taxon>
        <taxon>Fungi</taxon>
        <taxon>Dikarya</taxon>
        <taxon>Ascomycota</taxon>
        <taxon>Pezizomycotina</taxon>
        <taxon>Eurotiomycetes</taxon>
        <taxon>Eurotiomycetidae</taxon>
        <taxon>Eurotiales</taxon>
        <taxon>Trichocomaceae</taxon>
        <taxon>Talaromyces</taxon>
        <taxon>Talaromyces sect. Islandici</taxon>
    </lineage>
</organism>
<accession>A0A7H8QVR4</accession>
<keyword evidence="3" id="KW-0949">S-adenosyl-L-methionine</keyword>